<accession>A0A9D1KV64</accession>
<reference evidence="2" key="1">
    <citation type="submission" date="2020-10" db="EMBL/GenBank/DDBJ databases">
        <authorList>
            <person name="Gilroy R."/>
        </authorList>
    </citation>
    <scope>NUCLEOTIDE SEQUENCE</scope>
    <source>
        <strain evidence="2">CHK176-22527</strain>
    </source>
</reference>
<dbReference type="InterPro" id="IPR038720">
    <property type="entry name" value="YprB_RNase_H-like_dom"/>
</dbReference>
<dbReference type="AlphaFoldDB" id="A0A9D1KV64"/>
<dbReference type="GO" id="GO:0003676">
    <property type="term" value="F:nucleic acid binding"/>
    <property type="evidence" value="ECO:0007669"/>
    <property type="project" value="InterPro"/>
</dbReference>
<dbReference type="Proteomes" id="UP000824159">
    <property type="component" value="Unassembled WGS sequence"/>
</dbReference>
<reference evidence="2" key="2">
    <citation type="journal article" date="2021" name="PeerJ">
        <title>Extensive microbial diversity within the chicken gut microbiome revealed by metagenomics and culture.</title>
        <authorList>
            <person name="Gilroy R."/>
            <person name="Ravi A."/>
            <person name="Getino M."/>
            <person name="Pursley I."/>
            <person name="Horton D.L."/>
            <person name="Alikhan N.F."/>
            <person name="Baker D."/>
            <person name="Gharbi K."/>
            <person name="Hall N."/>
            <person name="Watson M."/>
            <person name="Adriaenssens E.M."/>
            <person name="Foster-Nyarko E."/>
            <person name="Jarju S."/>
            <person name="Secka A."/>
            <person name="Antonio M."/>
            <person name="Oren A."/>
            <person name="Chaudhuri R.R."/>
            <person name="La Ragione R."/>
            <person name="Hildebrand F."/>
            <person name="Pallen M.J."/>
        </authorList>
    </citation>
    <scope>NUCLEOTIDE SEQUENCE</scope>
    <source>
        <strain evidence="2">CHK176-22527</strain>
    </source>
</reference>
<dbReference type="Pfam" id="PF13482">
    <property type="entry name" value="RNase_H_2"/>
    <property type="match status" value="1"/>
</dbReference>
<dbReference type="SUPFAM" id="SSF53098">
    <property type="entry name" value="Ribonuclease H-like"/>
    <property type="match status" value="1"/>
</dbReference>
<protein>
    <submittedName>
        <fullName evidence="2">Ribonuclease H-like domain-containing protein</fullName>
    </submittedName>
</protein>
<evidence type="ECO:0000259" key="1">
    <source>
        <dbReference type="Pfam" id="PF13482"/>
    </source>
</evidence>
<dbReference type="PANTHER" id="PTHR38462">
    <property type="entry name" value="EXONUCLEASE-LIKE PROTEIN"/>
    <property type="match status" value="1"/>
</dbReference>
<comment type="caution">
    <text evidence="2">The sequence shown here is derived from an EMBL/GenBank/DDBJ whole genome shotgun (WGS) entry which is preliminary data.</text>
</comment>
<gene>
    <name evidence="2" type="ORF">IAD12_00735</name>
</gene>
<dbReference type="PANTHER" id="PTHR38462:SF1">
    <property type="entry name" value="YPRB RIBONUCLEASE H-LIKE DOMAIN-CONTAINING PROTEIN"/>
    <property type="match status" value="1"/>
</dbReference>
<feature type="domain" description="YprB ribonuclease H-like" evidence="1">
    <location>
        <begin position="30"/>
        <end position="195"/>
    </location>
</feature>
<proteinExistence type="predicted"/>
<evidence type="ECO:0000313" key="3">
    <source>
        <dbReference type="Proteomes" id="UP000824159"/>
    </source>
</evidence>
<dbReference type="EMBL" id="DVLX01000010">
    <property type="protein sequence ID" value="HIT98765.1"/>
    <property type="molecule type" value="Genomic_DNA"/>
</dbReference>
<dbReference type="Gene3D" id="3.30.420.10">
    <property type="entry name" value="Ribonuclease H-like superfamily/Ribonuclease H"/>
    <property type="match status" value="1"/>
</dbReference>
<dbReference type="InterPro" id="IPR036397">
    <property type="entry name" value="RNaseH_sf"/>
</dbReference>
<evidence type="ECO:0000313" key="2">
    <source>
        <dbReference type="EMBL" id="HIT98765.1"/>
    </source>
</evidence>
<sequence>MKYVTKPFKEQIYSSSVLDFYFSDMKKGTLDIETTGLDPSKNKFILGGLCSFGSKQMRQVFAQSRTEERDAIERFIHEMSQLDMVITYNGRHFDIPFIEKRFTKFFDEKLSMPYNLDLYLVLNGHSPIKKFVPNLKQKTVENYMGLWQSRTDEISGAESVELYNTYEKTGREDLESKILLHNSDDVIQLTRLLKVISKSDFHKAMFCLGFPTGPLTVNKISFQRDFMTVSGIQRNISINYIGFEFKNYPVEIHFDSNKSAFSLKFPLIKDKDMLIADLDAAGIDSAEFEKYPNYGSGFIVLKNNSGINYMETNHFVKNYIRYFLGNI</sequence>
<dbReference type="InterPro" id="IPR012337">
    <property type="entry name" value="RNaseH-like_sf"/>
</dbReference>
<name>A0A9D1KV64_9FIRM</name>
<organism evidence="2 3">
    <name type="scientific">Candidatus Allocopromorpha excrementavium</name>
    <dbReference type="NCBI Taxonomy" id="2840741"/>
    <lineage>
        <taxon>Bacteria</taxon>
        <taxon>Bacillati</taxon>
        <taxon>Bacillota</taxon>
        <taxon>Clostridia</taxon>
        <taxon>Eubacteriales</taxon>
        <taxon>Eubacteriaceae</taxon>
        <taxon>Eubacteriaceae incertae sedis</taxon>
        <taxon>Candidatus Allocopromorpha</taxon>
    </lineage>
</organism>